<dbReference type="SUPFAM" id="SSF56219">
    <property type="entry name" value="DNase I-like"/>
    <property type="match status" value="1"/>
</dbReference>
<feature type="domain" description="Endonuclease/exonuclease/phosphatase" evidence="9">
    <location>
        <begin position="43"/>
        <end position="261"/>
    </location>
</feature>
<keyword evidence="10" id="KW-0255">Endonuclease</keyword>
<evidence type="ECO:0000256" key="2">
    <source>
        <dbReference type="ARBA" id="ARBA00001946"/>
    </source>
</evidence>
<dbReference type="InterPro" id="IPR036691">
    <property type="entry name" value="Endo/exonu/phosph_ase_sf"/>
</dbReference>
<evidence type="ECO:0000256" key="5">
    <source>
        <dbReference type="ARBA" id="ARBA00022763"/>
    </source>
</evidence>
<comment type="cofactor">
    <cofactor evidence="1">
        <name>Mn(2+)</name>
        <dbReference type="ChEBI" id="CHEBI:29035"/>
    </cofactor>
</comment>
<evidence type="ECO:0000256" key="1">
    <source>
        <dbReference type="ARBA" id="ARBA00001936"/>
    </source>
</evidence>
<keyword evidence="6" id="KW-0378">Hydrolase</keyword>
<organism evidence="10 11">
    <name type="scientific">Laspinema palackyanum D2a</name>
    <dbReference type="NCBI Taxonomy" id="2953684"/>
    <lineage>
        <taxon>Bacteria</taxon>
        <taxon>Bacillati</taxon>
        <taxon>Cyanobacteriota</taxon>
        <taxon>Cyanophyceae</taxon>
        <taxon>Oscillatoriophycideae</taxon>
        <taxon>Oscillatoriales</taxon>
        <taxon>Laspinemataceae</taxon>
        <taxon>Laspinema</taxon>
        <taxon>Laspinema palackyanum</taxon>
    </lineage>
</organism>
<keyword evidence="5" id="KW-0227">DNA damage</keyword>
<evidence type="ECO:0000256" key="8">
    <source>
        <dbReference type="ARBA" id="ARBA00023204"/>
    </source>
</evidence>
<dbReference type="Proteomes" id="UP001525890">
    <property type="component" value="Unassembled WGS sequence"/>
</dbReference>
<keyword evidence="8" id="KW-0234">DNA repair</keyword>
<accession>A0ABT2MTT0</accession>
<dbReference type="RefSeq" id="WP_368007689.1">
    <property type="nucleotide sequence ID" value="NZ_JAMXFF010000027.1"/>
</dbReference>
<dbReference type="InterPro" id="IPR005135">
    <property type="entry name" value="Endo/exonuclease/phosphatase"/>
</dbReference>
<evidence type="ECO:0000259" key="9">
    <source>
        <dbReference type="Pfam" id="PF03372"/>
    </source>
</evidence>
<dbReference type="NCBIfam" id="NF003842">
    <property type="entry name" value="PRK05421.1-4"/>
    <property type="match status" value="1"/>
</dbReference>
<protein>
    <submittedName>
        <fullName evidence="10">Endonuclease/exonuclease/phosphatase family protein</fullName>
    </submittedName>
</protein>
<keyword evidence="7" id="KW-0460">Magnesium</keyword>
<dbReference type="InterPro" id="IPR051547">
    <property type="entry name" value="TDP2-like"/>
</dbReference>
<dbReference type="PANTHER" id="PTHR15822:SF4">
    <property type="entry name" value="TYROSYL-DNA PHOSPHODIESTERASE 2"/>
    <property type="match status" value="1"/>
</dbReference>
<evidence type="ECO:0000313" key="11">
    <source>
        <dbReference type="Proteomes" id="UP001525890"/>
    </source>
</evidence>
<comment type="cofactor">
    <cofactor evidence="2">
        <name>Mg(2+)</name>
        <dbReference type="ChEBI" id="CHEBI:18420"/>
    </cofactor>
</comment>
<evidence type="ECO:0000256" key="3">
    <source>
        <dbReference type="ARBA" id="ARBA00022722"/>
    </source>
</evidence>
<evidence type="ECO:0000256" key="6">
    <source>
        <dbReference type="ARBA" id="ARBA00022801"/>
    </source>
</evidence>
<keyword evidence="4" id="KW-0479">Metal-binding</keyword>
<dbReference type="Pfam" id="PF03372">
    <property type="entry name" value="Exo_endo_phos"/>
    <property type="match status" value="1"/>
</dbReference>
<evidence type="ECO:0000313" key="10">
    <source>
        <dbReference type="EMBL" id="MCT7968150.1"/>
    </source>
</evidence>
<gene>
    <name evidence="10" type="ORF">NG799_17700</name>
</gene>
<comment type="caution">
    <text evidence="10">The sequence shown here is derived from an EMBL/GenBank/DDBJ whole genome shotgun (WGS) entry which is preliminary data.</text>
</comment>
<keyword evidence="11" id="KW-1185">Reference proteome</keyword>
<reference evidence="10 11" key="1">
    <citation type="journal article" date="2022" name="Front. Microbiol.">
        <title>High genomic differentiation and limited gene flow indicate recent cryptic speciation within the genus Laspinema (cyanobacteria).</title>
        <authorList>
            <person name="Stanojkovic A."/>
            <person name="Skoupy S."/>
            <person name="Skaloud P."/>
            <person name="Dvorak P."/>
        </authorList>
    </citation>
    <scope>NUCLEOTIDE SEQUENCE [LARGE SCALE GENOMIC DNA]</scope>
    <source>
        <strain evidence="10 11">D2a</strain>
    </source>
</reference>
<evidence type="ECO:0000256" key="4">
    <source>
        <dbReference type="ARBA" id="ARBA00022723"/>
    </source>
</evidence>
<proteinExistence type="predicted"/>
<dbReference type="PANTHER" id="PTHR15822">
    <property type="entry name" value="TRAF AND TNF RECEPTOR-ASSOCIATED PROTEIN"/>
    <property type="match status" value="1"/>
</dbReference>
<dbReference type="Gene3D" id="3.60.10.10">
    <property type="entry name" value="Endonuclease/exonuclease/phosphatase"/>
    <property type="match status" value="1"/>
</dbReference>
<keyword evidence="3" id="KW-0540">Nuclease</keyword>
<name>A0ABT2MTT0_9CYAN</name>
<dbReference type="GO" id="GO:0004519">
    <property type="term" value="F:endonuclease activity"/>
    <property type="evidence" value="ECO:0007669"/>
    <property type="project" value="UniProtKB-KW"/>
</dbReference>
<sequence length="272" mass="30973">MDNQFPFSGLISPNRFLPVQETVLSQDNFSDSAMAGKGIKILNWNVAKNNNTSKWANDFYQIVENHQPDLICFQEIELNKNTQKILALEAMGWRFAPNFIDFYYNTYCGILTASKVHPVTSRAILTPEFEPVTNTPKVSLISEYPLKETGQTLLVVNTHAINFVNLHKFKSQLQKLEAVLGDRREPLILCGDFNTWSQGRFNLLKLMANRLNLIPVQFSRQDQAKLKTFLGSPPLDHIFYRGLTPKVQTAKVLDKLYSSDHKPMVVELALVV</sequence>
<dbReference type="EMBL" id="JAMXFF010000027">
    <property type="protein sequence ID" value="MCT7968150.1"/>
    <property type="molecule type" value="Genomic_DNA"/>
</dbReference>
<evidence type="ECO:0000256" key="7">
    <source>
        <dbReference type="ARBA" id="ARBA00022842"/>
    </source>
</evidence>